<evidence type="ECO:0000256" key="1">
    <source>
        <dbReference type="ARBA" id="ARBA00022448"/>
    </source>
</evidence>
<dbReference type="Proteomes" id="UP001168613">
    <property type="component" value="Unassembled WGS sequence"/>
</dbReference>
<keyword evidence="1" id="KW-0813">Transport</keyword>
<reference evidence="5" key="1">
    <citation type="submission" date="2021-11" db="EMBL/GenBank/DDBJ databases">
        <title>Draft genome sequence of Alcaligenes endophyticus type strain CCUG 75668T.</title>
        <authorList>
            <person name="Salva-Serra F."/>
            <person name="Duran R.E."/>
            <person name="Seeger M."/>
            <person name="Moore E.R.B."/>
            <person name="Jaen-Luchoro D."/>
        </authorList>
    </citation>
    <scope>NUCLEOTIDE SEQUENCE</scope>
    <source>
        <strain evidence="5">CCUG 75668</strain>
    </source>
</reference>
<name>A0ABT8EJH5_9BURK</name>
<dbReference type="SMART" id="SM00965">
    <property type="entry name" value="STN"/>
    <property type="match status" value="1"/>
</dbReference>
<keyword evidence="2" id="KW-0472">Membrane</keyword>
<organism evidence="5 6">
    <name type="scientific">Alcaligenes endophyticus</name>
    <dbReference type="NCBI Taxonomy" id="1929088"/>
    <lineage>
        <taxon>Bacteria</taxon>
        <taxon>Pseudomonadati</taxon>
        <taxon>Pseudomonadota</taxon>
        <taxon>Betaproteobacteria</taxon>
        <taxon>Burkholderiales</taxon>
        <taxon>Alcaligenaceae</taxon>
        <taxon>Alcaligenes</taxon>
    </lineage>
</organism>
<comment type="caution">
    <text evidence="5">The sequence shown here is derived from an EMBL/GenBank/DDBJ whole genome shotgun (WGS) entry which is preliminary data.</text>
</comment>
<dbReference type="RefSeq" id="WP_266124131.1">
    <property type="nucleotide sequence ID" value="NZ_JAJHNU010000002.1"/>
</dbReference>
<keyword evidence="3" id="KW-0998">Cell outer membrane</keyword>
<dbReference type="InterPro" id="IPR011662">
    <property type="entry name" value="Secretin/TonB_short_N"/>
</dbReference>
<keyword evidence="6" id="KW-1185">Reference proteome</keyword>
<dbReference type="Gene3D" id="3.55.50.30">
    <property type="match status" value="1"/>
</dbReference>
<sequence>MTSWYGSMLYAYCCLQLLLGAQQVWASKLNSAVSENDNIQEYHLERMPLEAALAQFVEQTGLSLLYESSIVKQRFSHAVHGRMPAIVALQRLLTGTPIHVHSLRNRSYLLSTEAVIASPLPVPPPSHSPQHNLQVQQALLQQLCKHAAALLHEHRIALRIVIDRQGRIAAAKVSMATQVDQEPYVQSLLHGLYVGIVPYGIDPSTVWLIDQSQSPRAPVCP</sequence>
<protein>
    <submittedName>
        <fullName evidence="5">STN domain-containing protein</fullName>
    </submittedName>
</protein>
<evidence type="ECO:0000313" key="6">
    <source>
        <dbReference type="Proteomes" id="UP001168613"/>
    </source>
</evidence>
<gene>
    <name evidence="5" type="ORF">LMS43_09150</name>
</gene>
<evidence type="ECO:0000313" key="5">
    <source>
        <dbReference type="EMBL" id="MDN4121454.1"/>
    </source>
</evidence>
<evidence type="ECO:0000256" key="3">
    <source>
        <dbReference type="ARBA" id="ARBA00023237"/>
    </source>
</evidence>
<accession>A0ABT8EJH5</accession>
<feature type="domain" description="Secretin/TonB short N-terminal" evidence="4">
    <location>
        <begin position="62"/>
        <end position="113"/>
    </location>
</feature>
<dbReference type="EMBL" id="JAJHNU010000002">
    <property type="protein sequence ID" value="MDN4121454.1"/>
    <property type="molecule type" value="Genomic_DNA"/>
</dbReference>
<proteinExistence type="predicted"/>
<evidence type="ECO:0000256" key="2">
    <source>
        <dbReference type="ARBA" id="ARBA00023136"/>
    </source>
</evidence>
<evidence type="ECO:0000259" key="4">
    <source>
        <dbReference type="SMART" id="SM00965"/>
    </source>
</evidence>